<accession>A0A2U2XBU6</accession>
<dbReference type="EMBL" id="QFRJ01000007">
    <property type="protein sequence ID" value="PWH85274.1"/>
    <property type="molecule type" value="Genomic_DNA"/>
</dbReference>
<keyword evidence="4" id="KW-1185">Reference proteome</keyword>
<organism evidence="3 4">
    <name type="scientific">Brumimicrobium oceani</name>
    <dbReference type="NCBI Taxonomy" id="2100725"/>
    <lineage>
        <taxon>Bacteria</taxon>
        <taxon>Pseudomonadati</taxon>
        <taxon>Bacteroidota</taxon>
        <taxon>Flavobacteriia</taxon>
        <taxon>Flavobacteriales</taxon>
        <taxon>Crocinitomicaceae</taxon>
        <taxon>Brumimicrobium</taxon>
    </lineage>
</organism>
<comment type="caution">
    <text evidence="3">The sequence shown here is derived from an EMBL/GenBank/DDBJ whole genome shotgun (WGS) entry which is preliminary data.</text>
</comment>
<dbReference type="InterPro" id="IPR006015">
    <property type="entry name" value="Universal_stress_UspA"/>
</dbReference>
<dbReference type="OrthoDB" id="9788959at2"/>
<evidence type="ECO:0000256" key="1">
    <source>
        <dbReference type="ARBA" id="ARBA00008791"/>
    </source>
</evidence>
<evidence type="ECO:0000313" key="4">
    <source>
        <dbReference type="Proteomes" id="UP000245370"/>
    </source>
</evidence>
<dbReference type="PANTHER" id="PTHR46268:SF6">
    <property type="entry name" value="UNIVERSAL STRESS PROTEIN UP12"/>
    <property type="match status" value="1"/>
</dbReference>
<reference evidence="3 4" key="2">
    <citation type="submission" date="2018-05" db="EMBL/GenBank/DDBJ databases">
        <authorList>
            <person name="Lanie J.A."/>
            <person name="Ng W.-L."/>
            <person name="Kazmierczak K.M."/>
            <person name="Andrzejewski T.M."/>
            <person name="Davidsen T.M."/>
            <person name="Wayne K.J."/>
            <person name="Tettelin H."/>
            <person name="Glass J.I."/>
            <person name="Rusch D."/>
            <person name="Podicherti R."/>
            <person name="Tsui H.-C.T."/>
            <person name="Winkler M.E."/>
        </authorList>
    </citation>
    <scope>NUCLEOTIDE SEQUENCE [LARGE SCALE GENOMIC DNA]</scope>
    <source>
        <strain evidence="3 4">C305</strain>
    </source>
</reference>
<dbReference type="PANTHER" id="PTHR46268">
    <property type="entry name" value="STRESS RESPONSE PROTEIN NHAX"/>
    <property type="match status" value="1"/>
</dbReference>
<evidence type="ECO:0000259" key="2">
    <source>
        <dbReference type="Pfam" id="PF00582"/>
    </source>
</evidence>
<evidence type="ECO:0000313" key="3">
    <source>
        <dbReference type="EMBL" id="PWH85274.1"/>
    </source>
</evidence>
<name>A0A2U2XBU6_9FLAO</name>
<dbReference type="Pfam" id="PF00582">
    <property type="entry name" value="Usp"/>
    <property type="match status" value="1"/>
</dbReference>
<dbReference type="SUPFAM" id="SSF52402">
    <property type="entry name" value="Adenine nucleotide alpha hydrolases-like"/>
    <property type="match status" value="2"/>
</dbReference>
<protein>
    <recommendedName>
        <fullName evidence="2">UspA domain-containing protein</fullName>
    </recommendedName>
</protein>
<reference evidence="3 4" key="1">
    <citation type="submission" date="2018-05" db="EMBL/GenBank/DDBJ databases">
        <title>Brumimicrobium oceani sp. nov., isolated from coastal sediment.</title>
        <authorList>
            <person name="Kou Y."/>
        </authorList>
    </citation>
    <scope>NUCLEOTIDE SEQUENCE [LARGE SCALE GENOMIC DNA]</scope>
    <source>
        <strain evidence="3 4">C305</strain>
    </source>
</reference>
<dbReference type="CDD" id="cd00293">
    <property type="entry name" value="USP-like"/>
    <property type="match status" value="1"/>
</dbReference>
<sequence>MIKILFPTDFSDAAENAFFYALNLTRKLNAELVLAHVYSLPELGRALHNTSKEVFEIMEMESLESFKKSVGKLRSKAEEKGYGDVDFKHLMAEGQIVPKIINLAILEEADYIVMGTTGATGLKEVFLGSVASGVIDGAPCNVLSIPEESSPTNSIDRIAYLTNYKDEEIVSFNEVNKFASHFNADVCSIHYEKDVDDVTSENMENWKKKLGVDYEALDSFVVSGNNFEEAVCELYINQNIDILAIQPRKRNFFTHIFKKSISKQIVQRLSIPLFTLPAK</sequence>
<dbReference type="InterPro" id="IPR006016">
    <property type="entry name" value="UspA"/>
</dbReference>
<feature type="domain" description="UspA" evidence="2">
    <location>
        <begin position="3"/>
        <end position="145"/>
    </location>
</feature>
<dbReference type="RefSeq" id="WP_109359677.1">
    <property type="nucleotide sequence ID" value="NZ_QFRJ01000007.1"/>
</dbReference>
<dbReference type="Gene3D" id="3.40.50.12370">
    <property type="match status" value="1"/>
</dbReference>
<comment type="similarity">
    <text evidence="1">Belongs to the universal stress protein A family.</text>
</comment>
<dbReference type="Proteomes" id="UP000245370">
    <property type="component" value="Unassembled WGS sequence"/>
</dbReference>
<proteinExistence type="inferred from homology"/>
<dbReference type="AlphaFoldDB" id="A0A2U2XBU6"/>
<dbReference type="PRINTS" id="PR01438">
    <property type="entry name" value="UNVRSLSTRESS"/>
</dbReference>
<gene>
    <name evidence="3" type="ORF">DIT68_10065</name>
</gene>